<dbReference type="Pfam" id="PF00069">
    <property type="entry name" value="Pkinase"/>
    <property type="match status" value="1"/>
</dbReference>
<gene>
    <name evidence="12" type="ORF">QQS21_001976</name>
</gene>
<dbReference type="InterPro" id="IPR008271">
    <property type="entry name" value="Ser/Thr_kinase_AS"/>
</dbReference>
<keyword evidence="3" id="KW-0808">Transferase</keyword>
<dbReference type="InterPro" id="IPR011009">
    <property type="entry name" value="Kinase-like_dom_sf"/>
</dbReference>
<proteinExistence type="inferred from homology"/>
<protein>
    <recommendedName>
        <fullName evidence="1">non-specific serine/threonine protein kinase</fullName>
        <ecNumber evidence="1">2.7.11.1</ecNumber>
    </recommendedName>
</protein>
<keyword evidence="6 9" id="KW-0067">ATP-binding</keyword>
<dbReference type="Gene3D" id="3.30.200.20">
    <property type="entry name" value="Phosphorylase Kinase, domain 1"/>
    <property type="match status" value="1"/>
</dbReference>
<dbReference type="InterPro" id="IPR051334">
    <property type="entry name" value="SRPK"/>
</dbReference>
<dbReference type="SUPFAM" id="SSF56112">
    <property type="entry name" value="Protein kinase-like (PK-like)"/>
    <property type="match status" value="1"/>
</dbReference>
<dbReference type="GO" id="GO:0004674">
    <property type="term" value="F:protein serine/threonine kinase activity"/>
    <property type="evidence" value="ECO:0007669"/>
    <property type="project" value="UniProtKB-KW"/>
</dbReference>
<evidence type="ECO:0000256" key="4">
    <source>
        <dbReference type="ARBA" id="ARBA00022741"/>
    </source>
</evidence>
<dbReference type="GO" id="GO:0005524">
    <property type="term" value="F:ATP binding"/>
    <property type="evidence" value="ECO:0007669"/>
    <property type="project" value="UniProtKB-UniRule"/>
</dbReference>
<dbReference type="PROSITE" id="PS50011">
    <property type="entry name" value="PROTEIN_KINASE_DOM"/>
    <property type="match status" value="1"/>
</dbReference>
<evidence type="ECO:0000256" key="5">
    <source>
        <dbReference type="ARBA" id="ARBA00022777"/>
    </source>
</evidence>
<evidence type="ECO:0000259" key="11">
    <source>
        <dbReference type="PROSITE" id="PS50011"/>
    </source>
</evidence>
<evidence type="ECO:0000256" key="3">
    <source>
        <dbReference type="ARBA" id="ARBA00022679"/>
    </source>
</evidence>
<evidence type="ECO:0000256" key="8">
    <source>
        <dbReference type="ARBA" id="ARBA00048679"/>
    </source>
</evidence>
<dbReference type="Gene3D" id="1.10.510.10">
    <property type="entry name" value="Transferase(Phosphotransferase) domain 1"/>
    <property type="match status" value="2"/>
</dbReference>
<name>A0AAJ0CW60_9HYPO</name>
<comment type="caution">
    <text evidence="12">The sequence shown here is derived from an EMBL/GenBank/DDBJ whole genome shotgun (WGS) entry which is preliminary data.</text>
</comment>
<dbReference type="EC" id="2.7.11.1" evidence="1"/>
<dbReference type="InterPro" id="IPR000719">
    <property type="entry name" value="Prot_kinase_dom"/>
</dbReference>
<accession>A0AAJ0CW60</accession>
<keyword evidence="5" id="KW-0418">Kinase</keyword>
<evidence type="ECO:0000256" key="1">
    <source>
        <dbReference type="ARBA" id="ARBA00012513"/>
    </source>
</evidence>
<comment type="catalytic activity">
    <reaction evidence="8">
        <text>L-seryl-[protein] + ATP = O-phospho-L-seryl-[protein] + ADP + H(+)</text>
        <dbReference type="Rhea" id="RHEA:17989"/>
        <dbReference type="Rhea" id="RHEA-COMP:9863"/>
        <dbReference type="Rhea" id="RHEA-COMP:11604"/>
        <dbReference type="ChEBI" id="CHEBI:15378"/>
        <dbReference type="ChEBI" id="CHEBI:29999"/>
        <dbReference type="ChEBI" id="CHEBI:30616"/>
        <dbReference type="ChEBI" id="CHEBI:83421"/>
        <dbReference type="ChEBI" id="CHEBI:456216"/>
        <dbReference type="EC" id="2.7.11.1"/>
    </reaction>
</comment>
<dbReference type="Proteomes" id="UP001251528">
    <property type="component" value="Unassembled WGS sequence"/>
</dbReference>
<keyword evidence="2 10" id="KW-0723">Serine/threonine-protein kinase</keyword>
<dbReference type="GO" id="GO:0000245">
    <property type="term" value="P:spliceosomal complex assembly"/>
    <property type="evidence" value="ECO:0007669"/>
    <property type="project" value="TreeGrafter"/>
</dbReference>
<feature type="binding site" evidence="9">
    <location>
        <position position="70"/>
    </location>
    <ligand>
        <name>ATP</name>
        <dbReference type="ChEBI" id="CHEBI:30616"/>
    </ligand>
</feature>
<evidence type="ECO:0000256" key="9">
    <source>
        <dbReference type="PROSITE-ProRule" id="PRU10141"/>
    </source>
</evidence>
<keyword evidence="4 9" id="KW-0547">Nucleotide-binding</keyword>
<keyword evidence="13" id="KW-1185">Reference proteome</keyword>
<dbReference type="PROSITE" id="PS00108">
    <property type="entry name" value="PROTEIN_KINASE_ST"/>
    <property type="match status" value="1"/>
</dbReference>
<reference evidence="12" key="1">
    <citation type="submission" date="2023-06" db="EMBL/GenBank/DDBJ databases">
        <title>Conoideocrella luteorostrata (Hypocreales: Clavicipitaceae), a potential biocontrol fungus for elongate hemlock scale in United States Christmas tree production areas.</title>
        <authorList>
            <person name="Barrett H."/>
            <person name="Lovett B."/>
            <person name="Macias A.M."/>
            <person name="Stajich J.E."/>
            <person name="Kasson M.T."/>
        </authorList>
    </citation>
    <scope>NUCLEOTIDE SEQUENCE</scope>
    <source>
        <strain evidence="12">ARSEF 14590</strain>
    </source>
</reference>
<dbReference type="GO" id="GO:0050684">
    <property type="term" value="P:regulation of mRNA processing"/>
    <property type="evidence" value="ECO:0007669"/>
    <property type="project" value="TreeGrafter"/>
</dbReference>
<dbReference type="PANTHER" id="PTHR47634">
    <property type="entry name" value="PROTEIN KINASE DOMAIN-CONTAINING PROTEIN-RELATED"/>
    <property type="match status" value="1"/>
</dbReference>
<dbReference type="PROSITE" id="PS00107">
    <property type="entry name" value="PROTEIN_KINASE_ATP"/>
    <property type="match status" value="1"/>
</dbReference>
<dbReference type="InterPro" id="IPR017441">
    <property type="entry name" value="Protein_kinase_ATP_BS"/>
</dbReference>
<evidence type="ECO:0000256" key="2">
    <source>
        <dbReference type="ARBA" id="ARBA00022527"/>
    </source>
</evidence>
<sequence length="403" mass="46484">MPKTLPVDIPIDEERIPGYKRQNFYHPNPGDTIGRHYLLKAKVGWGSTSTVWLAQRGPTWFKRKNYFAIKISTNNYCDGEAAKELLMSKHLVSGNRNHWGHDLLVTAVDHFTINTPNGPHVCLVFEPMRDPLWLFRQRLPTGKITSTVLPLFKLYIRGMLYALDYLHRDRHVIHTDLKLDNILMTFEHNSVIEQFVQAQTPGQMPCKVVGGDMIYLCHNNFGDIQEEHLRNVVPKIADFGLSQRGDNDEPLIHPIQPSHCHAPEIWDLLTKRKLFIAQDDASNYCAAHHLAEMIALIGPVPDALLQRQRNMRHWCWEPGIPNTQGKICNNAADYFGGPFFDDDGVFMRHDLIPFHRQLGKEVPDCIDADDRDRFLTFLKRMICWLPEERATAEDLAKDPWLRS</sequence>
<feature type="domain" description="Protein kinase" evidence="11">
    <location>
        <begin position="37"/>
        <end position="401"/>
    </location>
</feature>
<dbReference type="AlphaFoldDB" id="A0AAJ0CW60"/>
<evidence type="ECO:0000256" key="7">
    <source>
        <dbReference type="ARBA" id="ARBA00047899"/>
    </source>
</evidence>
<comment type="catalytic activity">
    <reaction evidence="7">
        <text>L-threonyl-[protein] + ATP = O-phospho-L-threonyl-[protein] + ADP + H(+)</text>
        <dbReference type="Rhea" id="RHEA:46608"/>
        <dbReference type="Rhea" id="RHEA-COMP:11060"/>
        <dbReference type="Rhea" id="RHEA-COMP:11605"/>
        <dbReference type="ChEBI" id="CHEBI:15378"/>
        <dbReference type="ChEBI" id="CHEBI:30013"/>
        <dbReference type="ChEBI" id="CHEBI:30616"/>
        <dbReference type="ChEBI" id="CHEBI:61977"/>
        <dbReference type="ChEBI" id="CHEBI:456216"/>
        <dbReference type="EC" id="2.7.11.1"/>
    </reaction>
</comment>
<evidence type="ECO:0000256" key="6">
    <source>
        <dbReference type="ARBA" id="ARBA00022840"/>
    </source>
</evidence>
<organism evidence="12 13">
    <name type="scientific">Conoideocrella luteorostrata</name>
    <dbReference type="NCBI Taxonomy" id="1105319"/>
    <lineage>
        <taxon>Eukaryota</taxon>
        <taxon>Fungi</taxon>
        <taxon>Dikarya</taxon>
        <taxon>Ascomycota</taxon>
        <taxon>Pezizomycotina</taxon>
        <taxon>Sordariomycetes</taxon>
        <taxon>Hypocreomycetidae</taxon>
        <taxon>Hypocreales</taxon>
        <taxon>Clavicipitaceae</taxon>
        <taxon>Conoideocrella</taxon>
    </lineage>
</organism>
<evidence type="ECO:0000313" key="13">
    <source>
        <dbReference type="Proteomes" id="UP001251528"/>
    </source>
</evidence>
<evidence type="ECO:0000313" key="12">
    <source>
        <dbReference type="EMBL" id="KAK2612011.1"/>
    </source>
</evidence>
<dbReference type="EMBL" id="JASWJB010000022">
    <property type="protein sequence ID" value="KAK2612011.1"/>
    <property type="molecule type" value="Genomic_DNA"/>
</dbReference>
<comment type="similarity">
    <text evidence="10">Belongs to the protein kinase superfamily.</text>
</comment>
<dbReference type="PANTHER" id="PTHR47634:SF9">
    <property type="entry name" value="PROTEIN KINASE DOMAIN-CONTAINING PROTEIN-RELATED"/>
    <property type="match status" value="1"/>
</dbReference>
<evidence type="ECO:0000256" key="10">
    <source>
        <dbReference type="RuleBase" id="RU000304"/>
    </source>
</evidence>
<dbReference type="SMART" id="SM00220">
    <property type="entry name" value="S_TKc"/>
    <property type="match status" value="1"/>
</dbReference>